<comment type="caution">
    <text evidence="4">The sequence shown here is derived from an EMBL/GenBank/DDBJ whole genome shotgun (WGS) entry which is preliminary data.</text>
</comment>
<keyword evidence="5" id="KW-1185">Reference proteome</keyword>
<accession>A0A9P3GKS9</accession>
<feature type="region of interest" description="Disordered" evidence="1">
    <location>
        <begin position="925"/>
        <end position="1003"/>
    </location>
</feature>
<feature type="transmembrane region" description="Helical" evidence="2">
    <location>
        <begin position="320"/>
        <end position="341"/>
    </location>
</feature>
<sequence length="1003" mass="109964">METDLRACRCCSDKGVADQPSTNAPNPWKTMVDTVRDADLRKVADAKEDLDTLLVFAGLFSAVVTTFVVDSYASLQPDNTGELVFLMRQSLSQYYTFADGVLRPAVPFPSDTAFEAPLWALRVNGLWFASLIVSLSTASFGMLVKQWLNEYVAMDWITPEEQLRARQFRHRGLEDWKVYEIAAMLPLLLHVSLGLFFVGLCFYTAAANDLIGRSTFPLVAGWAFFALLSIIAPLASPRCPYKIAIFKSALRVGRRYATPAVRSLGSALWVVCCGVVTPIQDGINCLGRLLASLYWYWDRSIENAVNSIWNSDSWSQLSSCCYTCFLVCLPHILIGTLLVMAVVLPVISLFLVTAVLGCLFWICYTVLVKLKRLADLADQEEVDIMRQPYAADELLLSIDKVIVNDGPVLETMAAVLRQARAPPASAGAFVLGCIRHRIGAASGRQWMPSVDGRIWSRLDSRMLSDNAWNILMGLAADVLQPTIAAAADSARTQPGVHSIHLANCAVLLLSSSAGRPLPEPAKSWAHEAATRIKMLELSIDVLVFWSPGDILNILWTSFACVEHIPQPNAHHRVWDHIPQLDNHTPTDLQEITCRILLGRAPDIWNSIGEIVSEANLMLLYILGAAPPDLLTADAGRSLSDNSYHKGRQVYQIGHILDQLPQGDIQIALPLASILAKHPSLTSRALKLYSIFVTGSLLECTPLWELIREYNIDKMRSPAVQRILRDAWQLLLQCAESTTPDSSAHLQDRDFINLCLVLVQPTLLRSLGRSDPVSDWTTLVPVLTRIVDDGTLLKEDQTLFRRRSRRAMSEQERSTPFLAALALGRLPPNDAEFPPLLRDILAQLAAHVPRHLRLREGAGSLAPGTVLDRRVEAAHPSAAVLEEGLASPMALASEAAPPISLQPLAGAMMNTNGNEPGSRVREMHVIDRSRPHPVPPRSGASIEARSDSGKDVAPALTPVNALMSGEGAAPLGDEVQDRDTADAALEEWSGAEDHPQDSSTGDKT</sequence>
<name>A0A9P3GKS9_9APHY</name>
<evidence type="ECO:0000259" key="3">
    <source>
        <dbReference type="Pfam" id="PF20153"/>
    </source>
</evidence>
<feature type="transmembrane region" description="Helical" evidence="2">
    <location>
        <begin position="178"/>
        <end position="206"/>
    </location>
</feature>
<proteinExistence type="predicted"/>
<dbReference type="OrthoDB" id="3269725at2759"/>
<dbReference type="Pfam" id="PF20153">
    <property type="entry name" value="DUF6535"/>
    <property type="match status" value="1"/>
</dbReference>
<evidence type="ECO:0000313" key="5">
    <source>
        <dbReference type="Proteomes" id="UP000703269"/>
    </source>
</evidence>
<feature type="transmembrane region" description="Helical" evidence="2">
    <location>
        <begin position="50"/>
        <end position="69"/>
    </location>
</feature>
<keyword evidence="2" id="KW-0472">Membrane</keyword>
<feature type="transmembrane region" description="Helical" evidence="2">
    <location>
        <begin position="347"/>
        <end position="367"/>
    </location>
</feature>
<dbReference type="InterPro" id="IPR045338">
    <property type="entry name" value="DUF6535"/>
</dbReference>
<evidence type="ECO:0000256" key="2">
    <source>
        <dbReference type="SAM" id="Phobius"/>
    </source>
</evidence>
<keyword evidence="2" id="KW-0812">Transmembrane</keyword>
<organism evidence="4 5">
    <name type="scientific">Phanerochaete sordida</name>
    <dbReference type="NCBI Taxonomy" id="48140"/>
    <lineage>
        <taxon>Eukaryota</taxon>
        <taxon>Fungi</taxon>
        <taxon>Dikarya</taxon>
        <taxon>Basidiomycota</taxon>
        <taxon>Agaricomycotina</taxon>
        <taxon>Agaricomycetes</taxon>
        <taxon>Polyporales</taxon>
        <taxon>Phanerochaetaceae</taxon>
        <taxon>Phanerochaete</taxon>
    </lineage>
</organism>
<gene>
    <name evidence="4" type="ORF">PsYK624_115390</name>
</gene>
<dbReference type="Proteomes" id="UP000703269">
    <property type="component" value="Unassembled WGS sequence"/>
</dbReference>
<protein>
    <recommendedName>
        <fullName evidence="3">DUF6535 domain-containing protein</fullName>
    </recommendedName>
</protein>
<evidence type="ECO:0000313" key="4">
    <source>
        <dbReference type="EMBL" id="GJE95355.1"/>
    </source>
</evidence>
<dbReference type="EMBL" id="BPQB01000048">
    <property type="protein sequence ID" value="GJE95355.1"/>
    <property type="molecule type" value="Genomic_DNA"/>
</dbReference>
<feature type="domain" description="DUF6535" evidence="3">
    <location>
        <begin position="28"/>
        <end position="204"/>
    </location>
</feature>
<keyword evidence="2" id="KW-1133">Transmembrane helix</keyword>
<feature type="transmembrane region" description="Helical" evidence="2">
    <location>
        <begin position="125"/>
        <end position="144"/>
    </location>
</feature>
<evidence type="ECO:0000256" key="1">
    <source>
        <dbReference type="SAM" id="MobiDB-lite"/>
    </source>
</evidence>
<dbReference type="AlphaFoldDB" id="A0A9P3GKS9"/>
<feature type="transmembrane region" description="Helical" evidence="2">
    <location>
        <begin position="218"/>
        <end position="235"/>
    </location>
</feature>
<feature type="compositionally biased region" description="Basic and acidic residues" evidence="1">
    <location>
        <begin position="990"/>
        <end position="1003"/>
    </location>
</feature>
<reference evidence="4 5" key="1">
    <citation type="submission" date="2021-08" db="EMBL/GenBank/DDBJ databases">
        <title>Draft Genome Sequence of Phanerochaete sordida strain YK-624.</title>
        <authorList>
            <person name="Mori T."/>
            <person name="Dohra H."/>
            <person name="Suzuki T."/>
            <person name="Kawagishi H."/>
            <person name="Hirai H."/>
        </authorList>
    </citation>
    <scope>NUCLEOTIDE SEQUENCE [LARGE SCALE GENOMIC DNA]</scope>
    <source>
        <strain evidence="4 5">YK-624</strain>
    </source>
</reference>